<reference evidence="2 3" key="1">
    <citation type="submission" date="2013-01" db="EMBL/GenBank/DDBJ databases">
        <title>The Genome Sequence of Clostridium bolteae 90B8.</title>
        <authorList>
            <consortium name="The Broad Institute Genome Sequencing Platform"/>
            <person name="Earl A."/>
            <person name="Ward D."/>
            <person name="Feldgarden M."/>
            <person name="Gevers D."/>
            <person name="Courvalin P."/>
            <person name="Lambert T."/>
            <person name="Walker B."/>
            <person name="Young S.K."/>
            <person name="Zeng Q."/>
            <person name="Gargeya S."/>
            <person name="Fitzgerald M."/>
            <person name="Haas B."/>
            <person name="Abouelleil A."/>
            <person name="Alvarado L."/>
            <person name="Arachchi H.M."/>
            <person name="Berlin A.M."/>
            <person name="Chapman S.B."/>
            <person name="Dewar J."/>
            <person name="Goldberg J."/>
            <person name="Griggs A."/>
            <person name="Gujja S."/>
            <person name="Hansen M."/>
            <person name="Howarth C."/>
            <person name="Imamovic A."/>
            <person name="Larimer J."/>
            <person name="McCowan C."/>
            <person name="Murphy C."/>
            <person name="Neiman D."/>
            <person name="Pearson M."/>
            <person name="Priest M."/>
            <person name="Roberts A."/>
            <person name="Saif S."/>
            <person name="Shea T."/>
            <person name="Sisk P."/>
            <person name="Sykes S."/>
            <person name="Wortman J."/>
            <person name="Nusbaum C."/>
            <person name="Birren B."/>
        </authorList>
    </citation>
    <scope>NUCLEOTIDE SEQUENCE [LARGE SCALE GENOMIC DNA]</scope>
    <source>
        <strain evidence="2 3">90B8</strain>
    </source>
</reference>
<evidence type="ECO:0000313" key="3">
    <source>
        <dbReference type="Proteomes" id="UP000013041"/>
    </source>
</evidence>
<dbReference type="EMBL" id="AGYG01000028">
    <property type="protein sequence ID" value="ENZ34905.1"/>
    <property type="molecule type" value="Genomic_DNA"/>
</dbReference>
<dbReference type="HOGENOM" id="CLU_144704_0_0_9"/>
<evidence type="ECO:0000259" key="1">
    <source>
        <dbReference type="Pfam" id="PF10686"/>
    </source>
</evidence>
<dbReference type="Pfam" id="PF10686">
    <property type="entry name" value="YAcAr"/>
    <property type="match status" value="1"/>
</dbReference>
<feature type="domain" description="YspA cpYpsA-related SLOG" evidence="1">
    <location>
        <begin position="5"/>
        <end position="76"/>
    </location>
</feature>
<sequence length="131" mass="14781">MKELRVIIAGGRDFDDFPLLMNKCIEIIAEETKKDDSLEKIRIVSGTARGADKLGEQYAQIAHYDVSRFSADWDTYGKSAGYRRNAEMAKFASEDGNIGVLIVFWDGKSRGTKHMIDLAKRYGLDVHIVSY</sequence>
<evidence type="ECO:0000313" key="2">
    <source>
        <dbReference type="EMBL" id="ENZ34905.1"/>
    </source>
</evidence>
<dbReference type="PATRIC" id="fig|997897.5.peg.4510"/>
<comment type="caution">
    <text evidence="2">The sequence shown here is derived from an EMBL/GenBank/DDBJ whole genome shotgun (WGS) entry which is preliminary data.</text>
</comment>
<protein>
    <recommendedName>
        <fullName evidence="1">YspA cpYpsA-related SLOG domain-containing protein</fullName>
    </recommendedName>
</protein>
<accession>N9Z5C3</accession>
<dbReference type="RefSeq" id="WP_002573442.1">
    <property type="nucleotide sequence ID" value="NZ_KB851156.1"/>
</dbReference>
<name>N9Z5C3_9FIRM</name>
<dbReference type="AlphaFoldDB" id="N9Z5C3"/>
<dbReference type="InterPro" id="IPR019627">
    <property type="entry name" value="YAcAr"/>
</dbReference>
<organism evidence="2 3">
    <name type="scientific">Enterocloster bolteae 90B8</name>
    <dbReference type="NCBI Taxonomy" id="997897"/>
    <lineage>
        <taxon>Bacteria</taxon>
        <taxon>Bacillati</taxon>
        <taxon>Bacillota</taxon>
        <taxon>Clostridia</taxon>
        <taxon>Lachnospirales</taxon>
        <taxon>Lachnospiraceae</taxon>
        <taxon>Enterocloster</taxon>
    </lineage>
</organism>
<gene>
    <name evidence="2" type="ORF">HMPREF1097_04297</name>
</gene>
<proteinExistence type="predicted"/>
<dbReference type="Proteomes" id="UP000013041">
    <property type="component" value="Unassembled WGS sequence"/>
</dbReference>